<gene>
    <name evidence="2" type="ORF">M9Y10_017357</name>
</gene>
<evidence type="ECO:0000259" key="1">
    <source>
        <dbReference type="PROSITE" id="PS50969"/>
    </source>
</evidence>
<dbReference type="Proteomes" id="UP001470230">
    <property type="component" value="Unassembled WGS sequence"/>
</dbReference>
<dbReference type="InterPro" id="IPR050365">
    <property type="entry name" value="TIM50"/>
</dbReference>
<dbReference type="InterPro" id="IPR036412">
    <property type="entry name" value="HAD-like_sf"/>
</dbReference>
<keyword evidence="3" id="KW-1185">Reference proteome</keyword>
<dbReference type="InterPro" id="IPR004274">
    <property type="entry name" value="FCP1_dom"/>
</dbReference>
<accession>A0ABR2HU70</accession>
<protein>
    <recommendedName>
        <fullName evidence="1">FCP1 homology domain-containing protein</fullName>
    </recommendedName>
</protein>
<reference evidence="2 3" key="1">
    <citation type="submission" date="2024-04" db="EMBL/GenBank/DDBJ databases">
        <title>Tritrichomonas musculus Genome.</title>
        <authorList>
            <person name="Alves-Ferreira E."/>
            <person name="Grigg M."/>
            <person name="Lorenzi H."/>
            <person name="Galac M."/>
        </authorList>
    </citation>
    <scope>NUCLEOTIDE SEQUENCE [LARGE SCALE GENOMIC DNA]</scope>
    <source>
        <strain evidence="2 3">EAF2021</strain>
    </source>
</reference>
<dbReference type="Pfam" id="PF03031">
    <property type="entry name" value="NIF"/>
    <property type="match status" value="1"/>
</dbReference>
<feature type="domain" description="FCP1 homology" evidence="1">
    <location>
        <begin position="57"/>
        <end position="216"/>
    </location>
</feature>
<proteinExistence type="predicted"/>
<dbReference type="InterPro" id="IPR023214">
    <property type="entry name" value="HAD_sf"/>
</dbReference>
<dbReference type="SMART" id="SM00577">
    <property type="entry name" value="CPDc"/>
    <property type="match status" value="1"/>
</dbReference>
<comment type="caution">
    <text evidence="2">The sequence shown here is derived from an EMBL/GenBank/DDBJ whole genome shotgun (WGS) entry which is preliminary data.</text>
</comment>
<dbReference type="NCBIfam" id="TIGR02251">
    <property type="entry name" value="HIF-SF_euk"/>
    <property type="match status" value="1"/>
</dbReference>
<evidence type="ECO:0000313" key="2">
    <source>
        <dbReference type="EMBL" id="KAK8852383.1"/>
    </source>
</evidence>
<dbReference type="CDD" id="cd07521">
    <property type="entry name" value="HAD_FCP1-like"/>
    <property type="match status" value="1"/>
</dbReference>
<dbReference type="PROSITE" id="PS50969">
    <property type="entry name" value="FCP1"/>
    <property type="match status" value="1"/>
</dbReference>
<dbReference type="SUPFAM" id="SSF56784">
    <property type="entry name" value="HAD-like"/>
    <property type="match status" value="1"/>
</dbReference>
<dbReference type="InterPro" id="IPR011948">
    <property type="entry name" value="Dullard_phosphatase"/>
</dbReference>
<name>A0ABR2HU70_9EUKA</name>
<sequence>MNEGNKESEKLFEIENRVITHADTKFEMPRQSHCCLCCKMKKLKSEQEQIPVVLEDLNPMNKLLVLDLDETLVHCSFHPTDYYDFCISIIIDEVSYDVYIQKRPFVDQFLAECFKHFFVVIFTASLPQYANPIIDVLCPHLPQAQRLFRESCTFCEGLFVKDLTIFKAPLERIIIVDNNPCSFLMHPANAILSSTWEGDRDDWELRDYILPLLKQCENVKDVRKVLAENKRSI</sequence>
<evidence type="ECO:0000313" key="3">
    <source>
        <dbReference type="Proteomes" id="UP001470230"/>
    </source>
</evidence>
<dbReference type="Gene3D" id="3.40.50.1000">
    <property type="entry name" value="HAD superfamily/HAD-like"/>
    <property type="match status" value="1"/>
</dbReference>
<dbReference type="PANTHER" id="PTHR12210">
    <property type="entry name" value="DULLARD PROTEIN PHOSPHATASE"/>
    <property type="match status" value="1"/>
</dbReference>
<dbReference type="EMBL" id="JAPFFF010000023">
    <property type="protein sequence ID" value="KAK8852383.1"/>
    <property type="molecule type" value="Genomic_DNA"/>
</dbReference>
<organism evidence="2 3">
    <name type="scientific">Tritrichomonas musculus</name>
    <dbReference type="NCBI Taxonomy" id="1915356"/>
    <lineage>
        <taxon>Eukaryota</taxon>
        <taxon>Metamonada</taxon>
        <taxon>Parabasalia</taxon>
        <taxon>Tritrichomonadida</taxon>
        <taxon>Tritrichomonadidae</taxon>
        <taxon>Tritrichomonas</taxon>
    </lineage>
</organism>